<keyword evidence="1" id="KW-0812">Transmembrane</keyword>
<protein>
    <submittedName>
        <fullName evidence="2">Uncharacterized protein</fullName>
    </submittedName>
</protein>
<organism evidence="2">
    <name type="scientific">hydrothermal vent metagenome</name>
    <dbReference type="NCBI Taxonomy" id="652676"/>
    <lineage>
        <taxon>unclassified sequences</taxon>
        <taxon>metagenomes</taxon>
        <taxon>ecological metagenomes</taxon>
    </lineage>
</organism>
<sequence length="211" mass="24192">MISDILKNLQKEIVLFLLSIAISVIAIVVSNSLWKSSLETQQSAASSLNYARERYHTALDRQRLLSLYEKKYNTLKESGIVGNEDRLNWVDTIESSSTRFKIPYLKYRIEKRTPVSSINLDRKYPGITLLKSPMTLEMQLLHEGDLFTIINYLDKAAKGLFDIQNCTISRNQISSNSLLDSTTDRNFTALCKLNWYTINKKTSAITIRNET</sequence>
<keyword evidence="1" id="KW-0472">Membrane</keyword>
<dbReference type="AlphaFoldDB" id="A0A3B0XNY4"/>
<reference evidence="2" key="1">
    <citation type="submission" date="2018-06" db="EMBL/GenBank/DDBJ databases">
        <authorList>
            <person name="Zhirakovskaya E."/>
        </authorList>
    </citation>
    <scope>NUCLEOTIDE SEQUENCE</scope>
</reference>
<gene>
    <name evidence="2" type="ORF">MNBD_GAMMA11-2777</name>
</gene>
<proteinExistence type="predicted"/>
<dbReference type="EMBL" id="UOFG01000002">
    <property type="protein sequence ID" value="VAW57854.1"/>
    <property type="molecule type" value="Genomic_DNA"/>
</dbReference>
<name>A0A3B0XNY4_9ZZZZ</name>
<evidence type="ECO:0000256" key="1">
    <source>
        <dbReference type="SAM" id="Phobius"/>
    </source>
</evidence>
<keyword evidence="1" id="KW-1133">Transmembrane helix</keyword>
<accession>A0A3B0XNY4</accession>
<feature type="transmembrane region" description="Helical" evidence="1">
    <location>
        <begin position="12"/>
        <end position="34"/>
    </location>
</feature>
<evidence type="ECO:0000313" key="2">
    <source>
        <dbReference type="EMBL" id="VAW57854.1"/>
    </source>
</evidence>